<accession>A0A9D4JRJ6</accession>
<evidence type="ECO:0000256" key="2">
    <source>
        <dbReference type="ARBA" id="ARBA00022525"/>
    </source>
</evidence>
<reference evidence="5" key="2">
    <citation type="submission" date="2020-11" db="EMBL/GenBank/DDBJ databases">
        <authorList>
            <person name="McCartney M.A."/>
            <person name="Auch B."/>
            <person name="Kono T."/>
            <person name="Mallez S."/>
            <person name="Becker A."/>
            <person name="Gohl D.M."/>
            <person name="Silverstein K.A.T."/>
            <person name="Koren S."/>
            <person name="Bechman K.B."/>
            <person name="Herman A."/>
            <person name="Abrahante J.E."/>
            <person name="Garbe J."/>
        </authorList>
    </citation>
    <scope>NUCLEOTIDE SEQUENCE</scope>
    <source>
        <strain evidence="5">Duluth1</strain>
        <tissue evidence="5">Whole animal</tissue>
    </source>
</reference>
<organism evidence="5 6">
    <name type="scientific">Dreissena polymorpha</name>
    <name type="common">Zebra mussel</name>
    <name type="synonym">Mytilus polymorpha</name>
    <dbReference type="NCBI Taxonomy" id="45954"/>
    <lineage>
        <taxon>Eukaryota</taxon>
        <taxon>Metazoa</taxon>
        <taxon>Spiralia</taxon>
        <taxon>Lophotrochozoa</taxon>
        <taxon>Mollusca</taxon>
        <taxon>Bivalvia</taxon>
        <taxon>Autobranchia</taxon>
        <taxon>Heteroconchia</taxon>
        <taxon>Euheterodonta</taxon>
        <taxon>Imparidentia</taxon>
        <taxon>Neoheterodontei</taxon>
        <taxon>Myida</taxon>
        <taxon>Dreissenoidea</taxon>
        <taxon>Dreissenidae</taxon>
        <taxon>Dreissena</taxon>
    </lineage>
</organism>
<dbReference type="PRINTS" id="PR00007">
    <property type="entry name" value="COMPLEMNTC1Q"/>
</dbReference>
<dbReference type="InterPro" id="IPR050822">
    <property type="entry name" value="Cerebellin_Synaptic_Org"/>
</dbReference>
<dbReference type="AlphaFoldDB" id="A0A9D4JRJ6"/>
<dbReference type="InterPro" id="IPR001073">
    <property type="entry name" value="C1q_dom"/>
</dbReference>
<evidence type="ECO:0000256" key="1">
    <source>
        <dbReference type="ARBA" id="ARBA00004613"/>
    </source>
</evidence>
<name>A0A9D4JRJ6_DREPO</name>
<comment type="caution">
    <text evidence="5">The sequence shown here is derived from an EMBL/GenBank/DDBJ whole genome shotgun (WGS) entry which is preliminary data.</text>
</comment>
<dbReference type="PROSITE" id="PS50871">
    <property type="entry name" value="C1Q"/>
    <property type="match status" value="1"/>
</dbReference>
<evidence type="ECO:0000256" key="3">
    <source>
        <dbReference type="ARBA" id="ARBA00022729"/>
    </source>
</evidence>
<evidence type="ECO:0000259" key="4">
    <source>
        <dbReference type="PROSITE" id="PS50871"/>
    </source>
</evidence>
<dbReference type="SUPFAM" id="SSF49842">
    <property type="entry name" value="TNF-like"/>
    <property type="match status" value="1"/>
</dbReference>
<dbReference type="Gene3D" id="2.60.120.40">
    <property type="match status" value="1"/>
</dbReference>
<protein>
    <recommendedName>
        <fullName evidence="4">C1q domain-containing protein</fullName>
    </recommendedName>
</protein>
<keyword evidence="3" id="KW-0732">Signal</keyword>
<dbReference type="EMBL" id="JAIWYP010000005">
    <property type="protein sequence ID" value="KAH3818163.1"/>
    <property type="molecule type" value="Genomic_DNA"/>
</dbReference>
<proteinExistence type="predicted"/>
<dbReference type="PANTHER" id="PTHR22923:SF62">
    <property type="entry name" value="CVP18"/>
    <property type="match status" value="1"/>
</dbReference>
<keyword evidence="6" id="KW-1185">Reference proteome</keyword>
<dbReference type="Pfam" id="PF00386">
    <property type="entry name" value="C1q"/>
    <property type="match status" value="1"/>
</dbReference>
<dbReference type="Proteomes" id="UP000828390">
    <property type="component" value="Unassembled WGS sequence"/>
</dbReference>
<comment type="subcellular location">
    <subcellularLocation>
        <location evidence="1">Secreted</location>
    </subcellularLocation>
</comment>
<gene>
    <name evidence="5" type="ORF">DPMN_119759</name>
</gene>
<keyword evidence="2" id="KW-0964">Secreted</keyword>
<evidence type="ECO:0000313" key="5">
    <source>
        <dbReference type="EMBL" id="KAH3818163.1"/>
    </source>
</evidence>
<dbReference type="GO" id="GO:0005615">
    <property type="term" value="C:extracellular space"/>
    <property type="evidence" value="ECO:0007669"/>
    <property type="project" value="TreeGrafter"/>
</dbReference>
<dbReference type="PANTHER" id="PTHR22923">
    <property type="entry name" value="CEREBELLIN-RELATED"/>
    <property type="match status" value="1"/>
</dbReference>
<reference evidence="5" key="1">
    <citation type="journal article" date="2019" name="bioRxiv">
        <title>The Genome of the Zebra Mussel, Dreissena polymorpha: A Resource for Invasive Species Research.</title>
        <authorList>
            <person name="McCartney M.A."/>
            <person name="Auch B."/>
            <person name="Kono T."/>
            <person name="Mallez S."/>
            <person name="Zhang Y."/>
            <person name="Obille A."/>
            <person name="Becker A."/>
            <person name="Abrahante J.E."/>
            <person name="Garbe J."/>
            <person name="Badalamenti J.P."/>
            <person name="Herman A."/>
            <person name="Mangelson H."/>
            <person name="Liachko I."/>
            <person name="Sullivan S."/>
            <person name="Sone E.D."/>
            <person name="Koren S."/>
            <person name="Silverstein K.A.T."/>
            <person name="Beckman K.B."/>
            <person name="Gohl D.M."/>
        </authorList>
    </citation>
    <scope>NUCLEOTIDE SEQUENCE</scope>
    <source>
        <strain evidence="5">Duluth1</strain>
        <tissue evidence="5">Whole animal</tissue>
    </source>
</reference>
<dbReference type="InterPro" id="IPR008983">
    <property type="entry name" value="Tumour_necrosis_fac-like_dom"/>
</dbReference>
<feature type="domain" description="C1q" evidence="4">
    <location>
        <begin position="1"/>
        <end position="98"/>
    </location>
</feature>
<sequence length="98" mass="10823">MYNVHTGIVTIPVTGTYIFSFQFEDWVSGQMIARLFVDGDHIVDGVVFPADGRSEQAGNTAILVLRQGQSVWVEMGDSGRLYGDPKYYLTSFTGALLQ</sequence>
<evidence type="ECO:0000313" key="6">
    <source>
        <dbReference type="Proteomes" id="UP000828390"/>
    </source>
</evidence>